<evidence type="ECO:0000256" key="2">
    <source>
        <dbReference type="SAM" id="MobiDB-lite"/>
    </source>
</evidence>
<dbReference type="GO" id="GO:0005737">
    <property type="term" value="C:cytoplasm"/>
    <property type="evidence" value="ECO:0007669"/>
    <property type="project" value="TreeGrafter"/>
</dbReference>
<evidence type="ECO:0000259" key="3">
    <source>
        <dbReference type="PROSITE" id="PS50115"/>
    </source>
</evidence>
<dbReference type="PANTHER" id="PTHR45705:SF1">
    <property type="entry name" value="FI20236P1"/>
    <property type="match status" value="1"/>
</dbReference>
<protein>
    <submittedName>
        <fullName evidence="4">Arf GTPase activating protein</fullName>
    </submittedName>
</protein>
<proteinExistence type="predicted"/>
<organism evidence="4 5">
    <name type="scientific">Rhizoclosmatium globosum</name>
    <dbReference type="NCBI Taxonomy" id="329046"/>
    <lineage>
        <taxon>Eukaryota</taxon>
        <taxon>Fungi</taxon>
        <taxon>Fungi incertae sedis</taxon>
        <taxon>Chytridiomycota</taxon>
        <taxon>Chytridiomycota incertae sedis</taxon>
        <taxon>Chytridiomycetes</taxon>
        <taxon>Chytridiales</taxon>
        <taxon>Chytriomycetaceae</taxon>
        <taxon>Rhizoclosmatium</taxon>
    </lineage>
</organism>
<evidence type="ECO:0000256" key="1">
    <source>
        <dbReference type="PROSITE-ProRule" id="PRU00288"/>
    </source>
</evidence>
<dbReference type="InterPro" id="IPR038508">
    <property type="entry name" value="ArfGAP_dom_sf"/>
</dbReference>
<dbReference type="GO" id="GO:0008270">
    <property type="term" value="F:zinc ion binding"/>
    <property type="evidence" value="ECO:0007669"/>
    <property type="project" value="UniProtKB-KW"/>
</dbReference>
<gene>
    <name evidence="4" type="ORF">BCR33DRAFT_654670</name>
</gene>
<dbReference type="PRINTS" id="PR00405">
    <property type="entry name" value="REVINTRACTNG"/>
</dbReference>
<name>A0A1Y2D3N1_9FUNG</name>
<dbReference type="OrthoDB" id="10266696at2759"/>
<dbReference type="InterPro" id="IPR051718">
    <property type="entry name" value="ARF_GTPase-activating"/>
</dbReference>
<sequence>MSSKPSKKEAERNAKQLESLLEVPENRVCADCGDSKPKWASANIGVFLCIRCAGLHRNLGREISVIKSVALDSWTAPKSKQCPASETAEPTRCTWPQDLHQSRQSAISQSLHELGNVGTRGSSGQRQGDVSIYQRQVQEGIVYEREGS</sequence>
<reference evidence="4 5" key="1">
    <citation type="submission" date="2016-07" db="EMBL/GenBank/DDBJ databases">
        <title>Pervasive Adenine N6-methylation of Active Genes in Fungi.</title>
        <authorList>
            <consortium name="DOE Joint Genome Institute"/>
            <person name="Mondo S.J."/>
            <person name="Dannebaum R.O."/>
            <person name="Kuo R.C."/>
            <person name="Labutti K."/>
            <person name="Haridas S."/>
            <person name="Kuo A."/>
            <person name="Salamov A."/>
            <person name="Ahrendt S.R."/>
            <person name="Lipzen A."/>
            <person name="Sullivan W."/>
            <person name="Andreopoulos W.B."/>
            <person name="Clum A."/>
            <person name="Lindquist E."/>
            <person name="Daum C."/>
            <person name="Ramamoorthy G.K."/>
            <person name="Gryganskyi A."/>
            <person name="Culley D."/>
            <person name="Magnuson J.K."/>
            <person name="James T.Y."/>
            <person name="O'Malley M.A."/>
            <person name="Stajich J.E."/>
            <person name="Spatafora J.W."/>
            <person name="Visel A."/>
            <person name="Grigoriev I.V."/>
        </authorList>
    </citation>
    <scope>NUCLEOTIDE SEQUENCE [LARGE SCALE GENOMIC DNA]</scope>
    <source>
        <strain evidence="4 5">JEL800</strain>
    </source>
</reference>
<feature type="compositionally biased region" description="Polar residues" evidence="2">
    <location>
        <begin position="119"/>
        <end position="130"/>
    </location>
</feature>
<dbReference type="GO" id="GO:0005096">
    <property type="term" value="F:GTPase activator activity"/>
    <property type="evidence" value="ECO:0007669"/>
    <property type="project" value="InterPro"/>
</dbReference>
<keyword evidence="1" id="KW-0863">Zinc-finger</keyword>
<keyword evidence="1" id="KW-0479">Metal-binding</keyword>
<comment type="caution">
    <text evidence="4">The sequence shown here is derived from an EMBL/GenBank/DDBJ whole genome shotgun (WGS) entry which is preliminary data.</text>
</comment>
<dbReference type="InterPro" id="IPR001164">
    <property type="entry name" value="ArfGAP_dom"/>
</dbReference>
<feature type="compositionally biased region" description="Polar residues" evidence="2">
    <location>
        <begin position="102"/>
        <end position="111"/>
    </location>
</feature>
<dbReference type="Pfam" id="PF01412">
    <property type="entry name" value="ArfGap"/>
    <property type="match status" value="1"/>
</dbReference>
<dbReference type="STRING" id="329046.A0A1Y2D3N1"/>
<dbReference type="EMBL" id="MCGO01000001">
    <property type="protein sequence ID" value="ORY53892.1"/>
    <property type="molecule type" value="Genomic_DNA"/>
</dbReference>
<dbReference type="InterPro" id="IPR037278">
    <property type="entry name" value="ARFGAP/RecO"/>
</dbReference>
<dbReference type="Gene3D" id="1.10.220.150">
    <property type="entry name" value="Arf GTPase activating protein"/>
    <property type="match status" value="1"/>
</dbReference>
<dbReference type="Proteomes" id="UP000193642">
    <property type="component" value="Unassembled WGS sequence"/>
</dbReference>
<keyword evidence="5" id="KW-1185">Reference proteome</keyword>
<dbReference type="SUPFAM" id="SSF57863">
    <property type="entry name" value="ArfGap/RecO-like zinc finger"/>
    <property type="match status" value="1"/>
</dbReference>
<feature type="region of interest" description="Disordered" evidence="2">
    <location>
        <begin position="97"/>
        <end position="130"/>
    </location>
</feature>
<dbReference type="PROSITE" id="PS50115">
    <property type="entry name" value="ARFGAP"/>
    <property type="match status" value="1"/>
</dbReference>
<feature type="domain" description="Arf-GAP" evidence="3">
    <location>
        <begin position="14"/>
        <end position="75"/>
    </location>
</feature>
<dbReference type="SMART" id="SM00105">
    <property type="entry name" value="ArfGap"/>
    <property type="match status" value="1"/>
</dbReference>
<accession>A0A1Y2D3N1</accession>
<dbReference type="AlphaFoldDB" id="A0A1Y2D3N1"/>
<keyword evidence="1" id="KW-0862">Zinc</keyword>
<evidence type="ECO:0000313" key="5">
    <source>
        <dbReference type="Proteomes" id="UP000193642"/>
    </source>
</evidence>
<evidence type="ECO:0000313" key="4">
    <source>
        <dbReference type="EMBL" id="ORY53892.1"/>
    </source>
</evidence>
<dbReference type="PANTHER" id="PTHR45705">
    <property type="entry name" value="FI20236P1"/>
    <property type="match status" value="1"/>
</dbReference>